<accession>A0A8I1KFP9</accession>
<protein>
    <submittedName>
        <fullName evidence="2">Uncharacterized protein</fullName>
    </submittedName>
</protein>
<keyword evidence="3" id="KW-1185">Reference proteome</keyword>
<dbReference type="RefSeq" id="WP_037236042.1">
    <property type="nucleotide sequence ID" value="NZ_JAEMUK010000001.1"/>
</dbReference>
<dbReference type="EMBL" id="JAEMUK010000001">
    <property type="protein sequence ID" value="MBJ7541945.1"/>
    <property type="molecule type" value="Genomic_DNA"/>
</dbReference>
<reference evidence="2 3" key="1">
    <citation type="submission" date="2020-12" db="EMBL/GenBank/DDBJ databases">
        <title>Revised draft genomes of Rhodomicrobium vannielii ATCC 17100 and Rhodomicrobium udaipurense JA643.</title>
        <authorList>
            <person name="Conners E.M."/>
            <person name="Davenport E.J."/>
            <person name="Bose A."/>
        </authorList>
    </citation>
    <scope>NUCLEOTIDE SEQUENCE [LARGE SCALE GENOMIC DNA]</scope>
    <source>
        <strain evidence="2 3">JA643</strain>
    </source>
</reference>
<evidence type="ECO:0000256" key="1">
    <source>
        <dbReference type="SAM" id="MobiDB-lite"/>
    </source>
</evidence>
<proteinExistence type="predicted"/>
<feature type="compositionally biased region" description="Polar residues" evidence="1">
    <location>
        <begin position="64"/>
        <end position="84"/>
    </location>
</feature>
<evidence type="ECO:0000313" key="2">
    <source>
        <dbReference type="EMBL" id="MBJ7541945.1"/>
    </source>
</evidence>
<organism evidence="2 3">
    <name type="scientific">Rhodomicrobium udaipurense</name>
    <dbReference type="NCBI Taxonomy" id="1202716"/>
    <lineage>
        <taxon>Bacteria</taxon>
        <taxon>Pseudomonadati</taxon>
        <taxon>Pseudomonadota</taxon>
        <taxon>Alphaproteobacteria</taxon>
        <taxon>Hyphomicrobiales</taxon>
        <taxon>Hyphomicrobiaceae</taxon>
        <taxon>Rhodomicrobium</taxon>
    </lineage>
</organism>
<evidence type="ECO:0000313" key="3">
    <source>
        <dbReference type="Proteomes" id="UP000623250"/>
    </source>
</evidence>
<comment type="caution">
    <text evidence="2">The sequence shown here is derived from an EMBL/GenBank/DDBJ whole genome shotgun (WGS) entry which is preliminary data.</text>
</comment>
<dbReference type="Proteomes" id="UP000623250">
    <property type="component" value="Unassembled WGS sequence"/>
</dbReference>
<feature type="region of interest" description="Disordered" evidence="1">
    <location>
        <begin position="56"/>
        <end position="84"/>
    </location>
</feature>
<sequence>MARVPHHTGQQADGVTQTWRVVDDLPLHPAVAAAELDAVEAFLMPLLNAIMSNAAGEADGASPAPSQNRRADSQKLQTSGRYRR</sequence>
<dbReference type="AlphaFoldDB" id="A0A8I1KFP9"/>
<name>A0A8I1KFP9_9HYPH</name>
<gene>
    <name evidence="2" type="ORF">JDN41_00045</name>
</gene>